<evidence type="ECO:0000256" key="6">
    <source>
        <dbReference type="ARBA" id="ARBA00022723"/>
    </source>
</evidence>
<dbReference type="Pfam" id="PF02163">
    <property type="entry name" value="Peptidase_M50"/>
    <property type="match status" value="1"/>
</dbReference>
<dbReference type="RefSeq" id="WP_267540236.1">
    <property type="nucleotide sequence ID" value="NZ_JAPNKA010000001.1"/>
</dbReference>
<reference evidence="14 15" key="1">
    <citation type="submission" date="2022-11" db="EMBL/GenBank/DDBJ databases">
        <title>Minimal conservation of predation-associated metabolite biosynthetic gene clusters underscores biosynthetic potential of Myxococcota including descriptions for ten novel species: Archangium lansinium sp. nov., Myxococcus landrumus sp. nov., Nannocystis bai.</title>
        <authorList>
            <person name="Ahearne A."/>
            <person name="Stevens C."/>
            <person name="Phillips K."/>
        </authorList>
    </citation>
    <scope>NUCLEOTIDE SEQUENCE [LARGE SCALE GENOMIC DNA]</scope>
    <source>
        <strain evidence="14 15">MIWBW</strain>
    </source>
</reference>
<keyword evidence="10" id="KW-0482">Metalloprotease</keyword>
<feature type="domain" description="Peptidase M50" evidence="13">
    <location>
        <begin position="158"/>
        <end position="214"/>
    </location>
</feature>
<evidence type="ECO:0000256" key="7">
    <source>
        <dbReference type="ARBA" id="ARBA00022801"/>
    </source>
</evidence>
<comment type="similarity">
    <text evidence="3">Belongs to the peptidase M50B family.</text>
</comment>
<feature type="transmembrane region" description="Helical" evidence="12">
    <location>
        <begin position="163"/>
        <end position="182"/>
    </location>
</feature>
<keyword evidence="5 12" id="KW-0812">Transmembrane</keyword>
<name>A0ABT4AIX4_9BACT</name>
<evidence type="ECO:0000256" key="4">
    <source>
        <dbReference type="ARBA" id="ARBA00022670"/>
    </source>
</evidence>
<feature type="transmembrane region" description="Helical" evidence="12">
    <location>
        <begin position="230"/>
        <end position="251"/>
    </location>
</feature>
<evidence type="ECO:0000256" key="10">
    <source>
        <dbReference type="ARBA" id="ARBA00023049"/>
    </source>
</evidence>
<keyword evidence="9 12" id="KW-1133">Transmembrane helix</keyword>
<evidence type="ECO:0000259" key="13">
    <source>
        <dbReference type="Pfam" id="PF02163"/>
    </source>
</evidence>
<accession>A0ABT4AIX4</accession>
<dbReference type="Proteomes" id="UP001207654">
    <property type="component" value="Unassembled WGS sequence"/>
</dbReference>
<keyword evidence="8" id="KW-0862">Zinc</keyword>
<sequence length="493" mass="53389">MLRFRLGTIPVEVHLSHLLCCALLGALGVSDMLAMDLTTWTLDPHTWTRDLGLWPARQLLEGGPGYGRTALLVFLAGLFVLSSTVLAHESGHALMLRALGYRPSISLAWLGGITRHNSLAPIPWHQQVMIAAAGPLSGLSLSLTALVLLHSGVSRNAEGLRVLLSWLCVSNLLWALFNLLPVPTLDGGNIVSALATRFFGQTGFMGAQWLALVVCLLVMAYAFAGDPPNPLLGILFGMMGLHALRLLLAVLRGDMKVSSGVAPPPLVQEMQQAEAALAAGRLEEARQRGLAVLDSEECTPDLASRAHHLLGWAALKNGQGRASLDHFSQVRRRPVETHALAAAFSLLGDELRALALWEMAWQETHNRTVLHEYAGSLIRSERVQKALRLPGVEPEAAFLCAQRPLFIRGAYSEAAALCELGLVHTTSARLAYDAACAHARARHLNDAMRMLRRATELGFQDIPYAASDDDLAPLHGHPDFEQWLAVLQKSATA</sequence>
<protein>
    <submittedName>
        <fullName evidence="14">Site-2 protease family protein</fullName>
    </submittedName>
</protein>
<dbReference type="GO" id="GO:0006508">
    <property type="term" value="P:proteolysis"/>
    <property type="evidence" value="ECO:0007669"/>
    <property type="project" value="UniProtKB-KW"/>
</dbReference>
<comment type="cofactor">
    <cofactor evidence="1">
        <name>Zn(2+)</name>
        <dbReference type="ChEBI" id="CHEBI:29105"/>
    </cofactor>
</comment>
<dbReference type="InterPro" id="IPR011990">
    <property type="entry name" value="TPR-like_helical_dom_sf"/>
</dbReference>
<organism evidence="14 15">
    <name type="scientific">Archangium lansingense</name>
    <dbReference type="NCBI Taxonomy" id="2995310"/>
    <lineage>
        <taxon>Bacteria</taxon>
        <taxon>Pseudomonadati</taxon>
        <taxon>Myxococcota</taxon>
        <taxon>Myxococcia</taxon>
        <taxon>Myxococcales</taxon>
        <taxon>Cystobacterineae</taxon>
        <taxon>Archangiaceae</taxon>
        <taxon>Archangium</taxon>
    </lineage>
</organism>
<gene>
    <name evidence="14" type="ORF">OV287_45065</name>
</gene>
<evidence type="ECO:0000256" key="12">
    <source>
        <dbReference type="SAM" id="Phobius"/>
    </source>
</evidence>
<keyword evidence="6" id="KW-0479">Metal-binding</keyword>
<evidence type="ECO:0000256" key="5">
    <source>
        <dbReference type="ARBA" id="ARBA00022692"/>
    </source>
</evidence>
<evidence type="ECO:0000256" key="1">
    <source>
        <dbReference type="ARBA" id="ARBA00001947"/>
    </source>
</evidence>
<dbReference type="EMBL" id="JAPNKA010000001">
    <property type="protein sequence ID" value="MCY1081645.1"/>
    <property type="molecule type" value="Genomic_DNA"/>
</dbReference>
<feature type="transmembrane region" description="Helical" evidence="12">
    <location>
        <begin position="128"/>
        <end position="151"/>
    </location>
</feature>
<dbReference type="PANTHER" id="PTHR39188:SF3">
    <property type="entry name" value="STAGE IV SPORULATION PROTEIN FB"/>
    <property type="match status" value="1"/>
</dbReference>
<dbReference type="Gene3D" id="1.25.40.10">
    <property type="entry name" value="Tetratricopeptide repeat domain"/>
    <property type="match status" value="1"/>
</dbReference>
<comment type="caution">
    <text evidence="14">The sequence shown here is derived from an EMBL/GenBank/DDBJ whole genome shotgun (WGS) entry which is preliminary data.</text>
</comment>
<keyword evidence="11 12" id="KW-0472">Membrane</keyword>
<comment type="subcellular location">
    <subcellularLocation>
        <location evidence="2">Membrane</location>
        <topology evidence="2">Multi-pass membrane protein</topology>
    </subcellularLocation>
</comment>
<proteinExistence type="inferred from homology"/>
<dbReference type="NCBIfam" id="NF047558">
    <property type="entry name" value="TPR_END_plus"/>
    <property type="match status" value="1"/>
</dbReference>
<dbReference type="GO" id="GO:0008233">
    <property type="term" value="F:peptidase activity"/>
    <property type="evidence" value="ECO:0007669"/>
    <property type="project" value="UniProtKB-KW"/>
</dbReference>
<keyword evidence="15" id="KW-1185">Reference proteome</keyword>
<keyword evidence="4 14" id="KW-0645">Protease</keyword>
<evidence type="ECO:0000313" key="14">
    <source>
        <dbReference type="EMBL" id="MCY1081645.1"/>
    </source>
</evidence>
<keyword evidence="7" id="KW-0378">Hydrolase</keyword>
<evidence type="ECO:0000256" key="8">
    <source>
        <dbReference type="ARBA" id="ARBA00022833"/>
    </source>
</evidence>
<feature type="transmembrane region" description="Helical" evidence="12">
    <location>
        <begin position="203"/>
        <end position="224"/>
    </location>
</feature>
<evidence type="ECO:0000256" key="11">
    <source>
        <dbReference type="ARBA" id="ARBA00023136"/>
    </source>
</evidence>
<feature type="transmembrane region" description="Helical" evidence="12">
    <location>
        <begin position="65"/>
        <end position="87"/>
    </location>
</feature>
<evidence type="ECO:0000313" key="15">
    <source>
        <dbReference type="Proteomes" id="UP001207654"/>
    </source>
</evidence>
<evidence type="ECO:0000256" key="9">
    <source>
        <dbReference type="ARBA" id="ARBA00022989"/>
    </source>
</evidence>
<dbReference type="InterPro" id="IPR008915">
    <property type="entry name" value="Peptidase_M50"/>
</dbReference>
<evidence type="ECO:0000256" key="3">
    <source>
        <dbReference type="ARBA" id="ARBA00007931"/>
    </source>
</evidence>
<evidence type="ECO:0000256" key="2">
    <source>
        <dbReference type="ARBA" id="ARBA00004141"/>
    </source>
</evidence>
<dbReference type="PANTHER" id="PTHR39188">
    <property type="entry name" value="MEMBRANE-ASSOCIATED ZINC METALLOPROTEASE M50B"/>
    <property type="match status" value="1"/>
</dbReference>